<name>A0A1W6B2P2_9GAMM</name>
<proteinExistence type="predicted"/>
<dbReference type="Proteomes" id="UP000192900">
    <property type="component" value="Chromosome"/>
</dbReference>
<keyword evidence="3" id="KW-1185">Reference proteome</keyword>
<dbReference type="AlphaFoldDB" id="A0A1W6B2P2"/>
<dbReference type="RefSeq" id="WP_085068174.1">
    <property type="nucleotide sequence ID" value="NZ_CP019706.1"/>
</dbReference>
<reference evidence="2 3" key="1">
    <citation type="submission" date="2017-02" db="EMBL/GenBank/DDBJ databases">
        <title>Complete genome sequence of the drought resistance-promoting endophyte Pantoea alhagi LTYR-11Z.</title>
        <authorList>
            <person name="Zhang L."/>
        </authorList>
    </citation>
    <scope>NUCLEOTIDE SEQUENCE [LARGE SCALE GENOMIC DNA]</scope>
    <source>
        <strain evidence="2 3">LTYR-11Z</strain>
    </source>
</reference>
<evidence type="ECO:0000256" key="1">
    <source>
        <dbReference type="SAM" id="MobiDB-lite"/>
    </source>
</evidence>
<dbReference type="STRING" id="1891675.B1H58_04455"/>
<gene>
    <name evidence="2" type="ORF">B1H58_04455</name>
</gene>
<evidence type="ECO:0000313" key="3">
    <source>
        <dbReference type="Proteomes" id="UP000192900"/>
    </source>
</evidence>
<feature type="compositionally biased region" description="Pro residues" evidence="1">
    <location>
        <begin position="43"/>
        <end position="53"/>
    </location>
</feature>
<sequence>MNPFADRTLAAKPRPEPQPREPREPRPPERETTRTSATSKPLKPQPEPAPQAKPPLRGADKTRSERSQGNTPGSAAKRSDEPPSASPDGLLFSALLDSVPTPPAFNSSGIELHTQPRFTHEAAQNAPAAAPMALWQPLEAELGRITDRQPNGPVAMTLLLPRLGAVDARLQHLPAGGWDIALRFSPAALNVLEAHQERCRQALRRRMASRVRLRFEQRGAA</sequence>
<dbReference type="KEGG" id="palh:B1H58_04455"/>
<feature type="compositionally biased region" description="Basic and acidic residues" evidence="1">
    <location>
        <begin position="13"/>
        <end position="33"/>
    </location>
</feature>
<dbReference type="EMBL" id="CP019706">
    <property type="protein sequence ID" value="ARJ41333.1"/>
    <property type="molecule type" value="Genomic_DNA"/>
</dbReference>
<dbReference type="InterPro" id="IPR049757">
    <property type="entry name" value="T3SS_HrpP-like_C"/>
</dbReference>
<accession>A0A1W6B2P2</accession>
<organism evidence="2 3">
    <name type="scientific">Pantoea alhagi</name>
    <dbReference type="NCBI Taxonomy" id="1891675"/>
    <lineage>
        <taxon>Bacteria</taxon>
        <taxon>Pseudomonadati</taxon>
        <taxon>Pseudomonadota</taxon>
        <taxon>Gammaproteobacteria</taxon>
        <taxon>Enterobacterales</taxon>
        <taxon>Erwiniaceae</taxon>
        <taxon>Pantoea</taxon>
    </lineage>
</organism>
<evidence type="ECO:0008006" key="4">
    <source>
        <dbReference type="Google" id="ProtNLM"/>
    </source>
</evidence>
<dbReference type="CDD" id="cd17468">
    <property type="entry name" value="T3SS_HrpP_C"/>
    <property type="match status" value="1"/>
</dbReference>
<dbReference type="OrthoDB" id="6539643at2"/>
<feature type="region of interest" description="Disordered" evidence="1">
    <location>
        <begin position="1"/>
        <end position="91"/>
    </location>
</feature>
<evidence type="ECO:0000313" key="2">
    <source>
        <dbReference type="EMBL" id="ARJ41333.1"/>
    </source>
</evidence>
<protein>
    <recommendedName>
        <fullName evidence="4">Type III secretion protein</fullName>
    </recommendedName>
</protein>